<dbReference type="SMART" id="SM00220">
    <property type="entry name" value="S_TKc"/>
    <property type="match status" value="1"/>
</dbReference>
<organism evidence="3 4">
    <name type="scientific">Acer saccharum</name>
    <name type="common">Sugar maple</name>
    <dbReference type="NCBI Taxonomy" id="4024"/>
    <lineage>
        <taxon>Eukaryota</taxon>
        <taxon>Viridiplantae</taxon>
        <taxon>Streptophyta</taxon>
        <taxon>Embryophyta</taxon>
        <taxon>Tracheophyta</taxon>
        <taxon>Spermatophyta</taxon>
        <taxon>Magnoliopsida</taxon>
        <taxon>eudicotyledons</taxon>
        <taxon>Gunneridae</taxon>
        <taxon>Pentapetalae</taxon>
        <taxon>rosids</taxon>
        <taxon>malvids</taxon>
        <taxon>Sapindales</taxon>
        <taxon>Sapindaceae</taxon>
        <taxon>Hippocastanoideae</taxon>
        <taxon>Acereae</taxon>
        <taxon>Acer</taxon>
    </lineage>
</organism>
<comment type="caution">
    <text evidence="3">The sequence shown here is derived from an EMBL/GenBank/DDBJ whole genome shotgun (WGS) entry which is preliminary data.</text>
</comment>
<reference evidence="3" key="1">
    <citation type="journal article" date="2022" name="Plant J.">
        <title>Strategies of tolerance reflected in two North American maple genomes.</title>
        <authorList>
            <person name="McEvoy S.L."/>
            <person name="Sezen U.U."/>
            <person name="Trouern-Trend A."/>
            <person name="McMahon S.M."/>
            <person name="Schaberg P.G."/>
            <person name="Yang J."/>
            <person name="Wegrzyn J.L."/>
            <person name="Swenson N.G."/>
        </authorList>
    </citation>
    <scope>NUCLEOTIDE SEQUENCE</scope>
    <source>
        <strain evidence="3">NS2018</strain>
    </source>
</reference>
<keyword evidence="4" id="KW-1185">Reference proteome</keyword>
<dbReference type="Pfam" id="PF00069">
    <property type="entry name" value="Pkinase"/>
    <property type="match status" value="1"/>
</dbReference>
<protein>
    <recommendedName>
        <fullName evidence="2">Protein kinase domain-containing protein</fullName>
    </recommendedName>
</protein>
<evidence type="ECO:0000313" key="3">
    <source>
        <dbReference type="EMBL" id="KAK0601365.1"/>
    </source>
</evidence>
<dbReference type="InterPro" id="IPR011009">
    <property type="entry name" value="Kinase-like_dom_sf"/>
</dbReference>
<dbReference type="InterPro" id="IPR000719">
    <property type="entry name" value="Prot_kinase_dom"/>
</dbReference>
<reference evidence="3" key="2">
    <citation type="submission" date="2023-06" db="EMBL/GenBank/DDBJ databases">
        <authorList>
            <person name="Swenson N.G."/>
            <person name="Wegrzyn J.L."/>
            <person name="Mcevoy S.L."/>
        </authorList>
    </citation>
    <scope>NUCLEOTIDE SEQUENCE</scope>
    <source>
        <strain evidence="3">NS2018</strain>
        <tissue evidence="3">Leaf</tissue>
    </source>
</reference>
<evidence type="ECO:0000259" key="2">
    <source>
        <dbReference type="PROSITE" id="PS50011"/>
    </source>
</evidence>
<feature type="region of interest" description="Disordered" evidence="1">
    <location>
        <begin position="1"/>
        <end position="29"/>
    </location>
</feature>
<evidence type="ECO:0000256" key="1">
    <source>
        <dbReference type="SAM" id="MobiDB-lite"/>
    </source>
</evidence>
<dbReference type="Gene3D" id="1.10.510.10">
    <property type="entry name" value="Transferase(Phosphotransferase) domain 1"/>
    <property type="match status" value="1"/>
</dbReference>
<dbReference type="GO" id="GO:0005524">
    <property type="term" value="F:ATP binding"/>
    <property type="evidence" value="ECO:0007669"/>
    <property type="project" value="InterPro"/>
</dbReference>
<accession>A0AA39T790</accession>
<dbReference type="InterPro" id="IPR050823">
    <property type="entry name" value="Plant_Ser_Thr_Prot_Kinase"/>
</dbReference>
<feature type="domain" description="Protein kinase" evidence="2">
    <location>
        <begin position="1"/>
        <end position="261"/>
    </location>
</feature>
<dbReference type="Proteomes" id="UP001168877">
    <property type="component" value="Unassembled WGS sequence"/>
</dbReference>
<dbReference type="SUPFAM" id="SSF56112">
    <property type="entry name" value="Protein kinase-like (PK-like)"/>
    <property type="match status" value="1"/>
</dbReference>
<dbReference type="EMBL" id="JAUESC010000003">
    <property type="protein sequence ID" value="KAK0601365.1"/>
    <property type="molecule type" value="Genomic_DNA"/>
</dbReference>
<dbReference type="GO" id="GO:0004672">
    <property type="term" value="F:protein kinase activity"/>
    <property type="evidence" value="ECO:0007669"/>
    <property type="project" value="InterPro"/>
</dbReference>
<name>A0AA39T790_ACESA</name>
<dbReference type="Gene3D" id="3.30.200.20">
    <property type="entry name" value="Phosphorylase Kinase, domain 1"/>
    <property type="match status" value="1"/>
</dbReference>
<evidence type="ECO:0000313" key="4">
    <source>
        <dbReference type="Proteomes" id="UP001168877"/>
    </source>
</evidence>
<dbReference type="PANTHER" id="PTHR45621">
    <property type="entry name" value="OS01G0588500 PROTEIN-RELATED"/>
    <property type="match status" value="1"/>
</dbReference>
<gene>
    <name evidence="3" type="ORF">LWI29_023556</name>
</gene>
<dbReference type="PROSITE" id="PS50011">
    <property type="entry name" value="PROTEIN_KINASE_DOM"/>
    <property type="match status" value="1"/>
</dbReference>
<sequence length="310" mass="34306">MGSHQRSFFTELNPSSSTTSKDLCTSSNHSSNIEFPASYSTEVVHEEENPMAQMWRTPSLKEFSFKDLIIASMNFSPDSLLCEGGFGRVYKGWVDEKTLAPSSIRGIGMAVAIKELPYHYLGIYGSKLPLERVEHYNAKLLDFGLAMLGPSTEEVPVSTGYAFGTIGYIAPEYITTGDLYLKSDVYGFGVMLLELLMGLRVTDPEHPRGEQNLVDWLKPILSQETKLKTIMDAQMEGQYSSEAALQAAQLSLSSFTPKPWIFSQNSYRRSSPVTRPTPLVSRRSSSDARSLLACATAALISLFRLLGLLN</sequence>
<dbReference type="AlphaFoldDB" id="A0AA39T790"/>
<proteinExistence type="predicted"/>